<gene>
    <name evidence="1" type="ORF">C8259_01235</name>
</gene>
<name>A0A2T2ZE19_9NOCA</name>
<comment type="caution">
    <text evidence="1">The sequence shown here is derived from an EMBL/GenBank/DDBJ whole genome shotgun (WGS) entry which is preliminary data.</text>
</comment>
<protein>
    <submittedName>
        <fullName evidence="1">Uncharacterized protein</fullName>
    </submittedName>
</protein>
<dbReference type="Proteomes" id="UP000241647">
    <property type="component" value="Unassembled WGS sequence"/>
</dbReference>
<accession>A0A2T2ZE19</accession>
<dbReference type="AlphaFoldDB" id="A0A2T2ZE19"/>
<reference evidence="1 2" key="1">
    <citation type="submission" date="2018-02" db="EMBL/GenBank/DDBJ databases">
        <title>8 Nocardia nova and 1 Nocardia cyriacigeorgica strain used for evolution to TMP-SMX.</title>
        <authorList>
            <person name="Mehta H."/>
            <person name="Weng J."/>
            <person name="Shamoo Y."/>
        </authorList>
    </citation>
    <scope>NUCLEOTIDE SEQUENCE [LARGE SCALE GENOMIC DNA]</scope>
    <source>
        <strain evidence="1 2">ATCC 33727</strain>
    </source>
</reference>
<dbReference type="EMBL" id="PYHS01000001">
    <property type="protein sequence ID" value="PSR66012.1"/>
    <property type="molecule type" value="Genomic_DNA"/>
</dbReference>
<sequence>MASSVLAEHPASFDFDYSYWFDCECGQRVEVSAAAYEQQCQDEEPYPLCDCGRTIDISEAHPALRDLEDIDVQNGRVIEHFWYHSSPQQNWPSPTYREDLAAQLRQWEYPEDERESVIEAKASLALHLGTYAAAIENMLRRIHRQDSSACPYWLHQVQIRLRNADLAQAVHSELGDIVGDVRMSALADLGARAVRYVNAREAPGSISLAIDPQVILQVRTIPLSSTTAGLPATEAGRRAVARANADLDAAQVLRPDTSGIPEDQVFESDLDIFRAEVRGCAVSDEARRFTEQFAPQFAMYRDREREIWSNFKAALTETYLRGMTPQLRDRVRSVSSAEDPEQYHQRLRGWAGLIHRADAVVEQFKSASWRTPSHVAR</sequence>
<evidence type="ECO:0000313" key="1">
    <source>
        <dbReference type="EMBL" id="PSR66012.1"/>
    </source>
</evidence>
<proteinExistence type="predicted"/>
<organism evidence="1 2">
    <name type="scientific">Nocardia nova</name>
    <dbReference type="NCBI Taxonomy" id="37330"/>
    <lineage>
        <taxon>Bacteria</taxon>
        <taxon>Bacillati</taxon>
        <taxon>Actinomycetota</taxon>
        <taxon>Actinomycetes</taxon>
        <taxon>Mycobacteriales</taxon>
        <taxon>Nocardiaceae</taxon>
        <taxon>Nocardia</taxon>
    </lineage>
</organism>
<dbReference type="RefSeq" id="WP_063024193.1">
    <property type="nucleotide sequence ID" value="NZ_PYHS01000001.1"/>
</dbReference>
<evidence type="ECO:0000313" key="2">
    <source>
        <dbReference type="Proteomes" id="UP000241647"/>
    </source>
</evidence>